<dbReference type="OrthoDB" id="252101at2"/>
<dbReference type="Gene3D" id="3.90.550.10">
    <property type="entry name" value="Spore Coat Polysaccharide Biosynthesis Protein SpsA, Chain A"/>
    <property type="match status" value="1"/>
</dbReference>
<protein>
    <recommendedName>
        <fullName evidence="3">Glycosyl transferase family 2</fullName>
    </recommendedName>
</protein>
<sequence length="307" mass="33598">MPKIPSIPRLSIIVPLGADASSFEETLVSVLENRPSGCEIIVAHDGSYSDPFDLSEEVRFVVSPSSELIDSITAGADAAKARFVHVLAPGFRAIEDWTGPALAKFENHDAAVVAPVICREDDESVVAAGWQDTSFRLCQPVGDGQATVGRQAAASVTGAYLQASFWRKEVLQSLASSFDAPTVGEATYAYAHLLNQAGWRCVLAEESILTTTQRASDWDVSTYKRGRHYRAIRKAVTLREKTMPLLINLLRGITHPSSFAETIGQASYRSKMASTKRRLQFDQVVQYVDRSVIPMHASQSITRRRAA</sequence>
<dbReference type="SUPFAM" id="SSF53448">
    <property type="entry name" value="Nucleotide-diphospho-sugar transferases"/>
    <property type="match status" value="1"/>
</dbReference>
<dbReference type="Proteomes" id="UP000319817">
    <property type="component" value="Chromosome"/>
</dbReference>
<keyword evidence="2" id="KW-1185">Reference proteome</keyword>
<evidence type="ECO:0000313" key="2">
    <source>
        <dbReference type="Proteomes" id="UP000319817"/>
    </source>
</evidence>
<proteinExistence type="predicted"/>
<dbReference type="AlphaFoldDB" id="A0A517P097"/>
<accession>A0A517P097</accession>
<dbReference type="RefSeq" id="WP_145420629.1">
    <property type="nucleotide sequence ID" value="NZ_CP036526.1"/>
</dbReference>
<organism evidence="1 2">
    <name type="scientific">Stieleria marina</name>
    <dbReference type="NCBI Taxonomy" id="1930275"/>
    <lineage>
        <taxon>Bacteria</taxon>
        <taxon>Pseudomonadati</taxon>
        <taxon>Planctomycetota</taxon>
        <taxon>Planctomycetia</taxon>
        <taxon>Pirellulales</taxon>
        <taxon>Pirellulaceae</taxon>
        <taxon>Stieleria</taxon>
    </lineage>
</organism>
<reference evidence="1 2" key="1">
    <citation type="submission" date="2019-02" db="EMBL/GenBank/DDBJ databases">
        <title>Deep-cultivation of Planctomycetes and their phenomic and genomic characterization uncovers novel biology.</title>
        <authorList>
            <person name="Wiegand S."/>
            <person name="Jogler M."/>
            <person name="Boedeker C."/>
            <person name="Pinto D."/>
            <person name="Vollmers J."/>
            <person name="Rivas-Marin E."/>
            <person name="Kohn T."/>
            <person name="Peeters S.H."/>
            <person name="Heuer A."/>
            <person name="Rast P."/>
            <person name="Oberbeckmann S."/>
            <person name="Bunk B."/>
            <person name="Jeske O."/>
            <person name="Meyerdierks A."/>
            <person name="Storesund J.E."/>
            <person name="Kallscheuer N."/>
            <person name="Luecker S."/>
            <person name="Lage O.M."/>
            <person name="Pohl T."/>
            <person name="Merkel B.J."/>
            <person name="Hornburger P."/>
            <person name="Mueller R.-W."/>
            <person name="Bruemmer F."/>
            <person name="Labrenz M."/>
            <person name="Spormann A.M."/>
            <person name="Op den Camp H."/>
            <person name="Overmann J."/>
            <person name="Amann R."/>
            <person name="Jetten M.S.M."/>
            <person name="Mascher T."/>
            <person name="Medema M.H."/>
            <person name="Devos D.P."/>
            <person name="Kaster A.-K."/>
            <person name="Ovreas L."/>
            <person name="Rohde M."/>
            <person name="Galperin M.Y."/>
            <person name="Jogler C."/>
        </authorList>
    </citation>
    <scope>NUCLEOTIDE SEQUENCE [LARGE SCALE GENOMIC DNA]</scope>
    <source>
        <strain evidence="1 2">K23_9</strain>
    </source>
</reference>
<dbReference type="InterPro" id="IPR029044">
    <property type="entry name" value="Nucleotide-diphossugar_trans"/>
</dbReference>
<evidence type="ECO:0008006" key="3">
    <source>
        <dbReference type="Google" id="ProtNLM"/>
    </source>
</evidence>
<gene>
    <name evidence="1" type="ORF">K239x_48030</name>
</gene>
<dbReference type="CDD" id="cd00761">
    <property type="entry name" value="Glyco_tranf_GTA_type"/>
    <property type="match status" value="1"/>
</dbReference>
<dbReference type="EMBL" id="CP036526">
    <property type="protein sequence ID" value="QDT12791.1"/>
    <property type="molecule type" value="Genomic_DNA"/>
</dbReference>
<evidence type="ECO:0000313" key="1">
    <source>
        <dbReference type="EMBL" id="QDT12791.1"/>
    </source>
</evidence>
<name>A0A517P097_9BACT</name>